<feature type="region of interest" description="Disordered" evidence="1">
    <location>
        <begin position="1"/>
        <end position="41"/>
    </location>
</feature>
<name>A0A8H5HFY9_9AGAR</name>
<accession>A0A8H5HFY9</accession>
<proteinExistence type="predicted"/>
<feature type="compositionally biased region" description="Pro residues" evidence="1">
    <location>
        <begin position="273"/>
        <end position="283"/>
    </location>
</feature>
<organism evidence="2 3">
    <name type="scientific">Tricholomella constricta</name>
    <dbReference type="NCBI Taxonomy" id="117010"/>
    <lineage>
        <taxon>Eukaryota</taxon>
        <taxon>Fungi</taxon>
        <taxon>Dikarya</taxon>
        <taxon>Basidiomycota</taxon>
        <taxon>Agaricomycotina</taxon>
        <taxon>Agaricomycetes</taxon>
        <taxon>Agaricomycetidae</taxon>
        <taxon>Agaricales</taxon>
        <taxon>Tricholomatineae</taxon>
        <taxon>Lyophyllaceae</taxon>
        <taxon>Tricholomella</taxon>
    </lineage>
</organism>
<feature type="compositionally biased region" description="Pro residues" evidence="1">
    <location>
        <begin position="330"/>
        <end position="346"/>
    </location>
</feature>
<feature type="compositionally biased region" description="Polar residues" evidence="1">
    <location>
        <begin position="351"/>
        <end position="360"/>
    </location>
</feature>
<evidence type="ECO:0000313" key="3">
    <source>
        <dbReference type="Proteomes" id="UP000565441"/>
    </source>
</evidence>
<gene>
    <name evidence="2" type="ORF">D9615_003054</name>
</gene>
<dbReference type="AlphaFoldDB" id="A0A8H5HFY9"/>
<feature type="region of interest" description="Disordered" evidence="1">
    <location>
        <begin position="268"/>
        <end position="288"/>
    </location>
</feature>
<keyword evidence="3" id="KW-1185">Reference proteome</keyword>
<feature type="region of interest" description="Disordered" evidence="1">
    <location>
        <begin position="312"/>
        <end position="384"/>
    </location>
</feature>
<dbReference type="EMBL" id="JAACJP010000008">
    <property type="protein sequence ID" value="KAF5382678.1"/>
    <property type="molecule type" value="Genomic_DNA"/>
</dbReference>
<dbReference type="Proteomes" id="UP000565441">
    <property type="component" value="Unassembled WGS sequence"/>
</dbReference>
<feature type="region of interest" description="Disordered" evidence="1">
    <location>
        <begin position="91"/>
        <end position="164"/>
    </location>
</feature>
<evidence type="ECO:0000313" key="2">
    <source>
        <dbReference type="EMBL" id="KAF5382678.1"/>
    </source>
</evidence>
<comment type="caution">
    <text evidence="2">The sequence shown here is derived from an EMBL/GenBank/DDBJ whole genome shotgun (WGS) entry which is preliminary data.</text>
</comment>
<evidence type="ECO:0000256" key="1">
    <source>
        <dbReference type="SAM" id="MobiDB-lite"/>
    </source>
</evidence>
<protein>
    <submittedName>
        <fullName evidence="2">Uncharacterized protein</fullName>
    </submittedName>
</protein>
<sequence>MSFTDPPVISEDIDDDNNDHENLSHNFPSSVSLPELPPLVPFDAHGAAISATTALSSPSAPQPISSPTAHATALPILPSVVNVDVGMDLGIDAPPPAPAPAPTARQPPTRRGSRRGLDNTADSAGPKPKSKGKEREAAVEPPSDGTAAGGSTAPAYGLEAPSSSLRGVNREEALRAFRNSVALASQLQNVTQAVATLSSTSDSRHRDLMNIINDAPASRAPFDAGTFQSSLTNDTRFRHLYQTVYTHKADLEAMSRSLLEARRDINQLRSMPREPPPALPPLSTPGGTYQYPPLPAMHPLPSVPGAQQQFMAQPVPPLGPVATPFHERPMPGPSATPDIRPPPGRAPPFDTTATPGPSTSRRNRGPAGSAPPTKKARTEPDRSRDVVIWSVSEHEDPWQIVARILANLPGFHSGNIYSSFRVDNRPDAISVRFQSRQLAERFVHVLTSASPLGFGLLRASLVDAPASPATVSSADLAFITGKGGGMRG</sequence>
<reference evidence="2 3" key="1">
    <citation type="journal article" date="2020" name="ISME J.">
        <title>Uncovering the hidden diversity of litter-decomposition mechanisms in mushroom-forming fungi.</title>
        <authorList>
            <person name="Floudas D."/>
            <person name="Bentzer J."/>
            <person name="Ahren D."/>
            <person name="Johansson T."/>
            <person name="Persson P."/>
            <person name="Tunlid A."/>
        </authorList>
    </citation>
    <scope>NUCLEOTIDE SEQUENCE [LARGE SCALE GENOMIC DNA]</scope>
    <source>
        <strain evidence="2 3">CBS 661.87</strain>
    </source>
</reference>